<evidence type="ECO:0000313" key="5">
    <source>
        <dbReference type="Proteomes" id="UP000799779"/>
    </source>
</evidence>
<feature type="repeat" description="ANK" evidence="2">
    <location>
        <begin position="1027"/>
        <end position="1059"/>
    </location>
</feature>
<dbReference type="OrthoDB" id="626167at2759"/>
<dbReference type="PROSITE" id="PS00108">
    <property type="entry name" value="PROTEIN_KINASE_ST"/>
    <property type="match status" value="1"/>
</dbReference>
<dbReference type="SMART" id="SM00671">
    <property type="entry name" value="SEL1"/>
    <property type="match status" value="1"/>
</dbReference>
<dbReference type="SUPFAM" id="SSF56112">
    <property type="entry name" value="Protein kinase-like (PK-like)"/>
    <property type="match status" value="1"/>
</dbReference>
<dbReference type="InterPro" id="IPR000719">
    <property type="entry name" value="Prot_kinase_dom"/>
</dbReference>
<reference evidence="4" key="1">
    <citation type="journal article" date="2020" name="Stud. Mycol.">
        <title>101 Dothideomycetes genomes: a test case for predicting lifestyles and emergence of pathogens.</title>
        <authorList>
            <person name="Haridas S."/>
            <person name="Albert R."/>
            <person name="Binder M."/>
            <person name="Bloem J."/>
            <person name="Labutti K."/>
            <person name="Salamov A."/>
            <person name="Andreopoulos B."/>
            <person name="Baker S."/>
            <person name="Barry K."/>
            <person name="Bills G."/>
            <person name="Bluhm B."/>
            <person name="Cannon C."/>
            <person name="Castanera R."/>
            <person name="Culley D."/>
            <person name="Daum C."/>
            <person name="Ezra D."/>
            <person name="Gonzalez J."/>
            <person name="Henrissat B."/>
            <person name="Kuo A."/>
            <person name="Liang C."/>
            <person name="Lipzen A."/>
            <person name="Lutzoni F."/>
            <person name="Magnuson J."/>
            <person name="Mondo S."/>
            <person name="Nolan M."/>
            <person name="Ohm R."/>
            <person name="Pangilinan J."/>
            <person name="Park H.-J."/>
            <person name="Ramirez L."/>
            <person name="Alfaro M."/>
            <person name="Sun H."/>
            <person name="Tritt A."/>
            <person name="Yoshinaga Y."/>
            <person name="Zwiers L.-H."/>
            <person name="Turgeon B."/>
            <person name="Goodwin S."/>
            <person name="Spatafora J."/>
            <person name="Crous P."/>
            <person name="Grigoriev I."/>
        </authorList>
    </citation>
    <scope>NUCLEOTIDE SEQUENCE</scope>
    <source>
        <strain evidence="4">CBS 123094</strain>
    </source>
</reference>
<dbReference type="SMART" id="SM00248">
    <property type="entry name" value="ANK"/>
    <property type="match status" value="6"/>
</dbReference>
<evidence type="ECO:0000256" key="2">
    <source>
        <dbReference type="PROSITE-ProRule" id="PRU00023"/>
    </source>
</evidence>
<dbReference type="InterPro" id="IPR001245">
    <property type="entry name" value="Ser-Thr/Tyr_kinase_cat_dom"/>
</dbReference>
<dbReference type="InterPro" id="IPR036770">
    <property type="entry name" value="Ankyrin_rpt-contain_sf"/>
</dbReference>
<dbReference type="EMBL" id="ML977581">
    <property type="protein sequence ID" value="KAF2001714.1"/>
    <property type="molecule type" value="Genomic_DNA"/>
</dbReference>
<dbReference type="InterPro" id="IPR002110">
    <property type="entry name" value="Ankyrin_rpt"/>
</dbReference>
<evidence type="ECO:0000313" key="4">
    <source>
        <dbReference type="EMBL" id="KAF2001714.1"/>
    </source>
</evidence>
<dbReference type="PROSITE" id="PS50011">
    <property type="entry name" value="PROTEIN_KINASE_DOM"/>
    <property type="match status" value="1"/>
</dbReference>
<dbReference type="Gene3D" id="1.25.40.20">
    <property type="entry name" value="Ankyrin repeat-containing domain"/>
    <property type="match status" value="2"/>
</dbReference>
<proteinExistence type="inferred from homology"/>
<dbReference type="InterPro" id="IPR008271">
    <property type="entry name" value="Ser/Thr_kinase_AS"/>
</dbReference>
<accession>A0A6A5WLC9</accession>
<feature type="repeat" description="ANK" evidence="2">
    <location>
        <begin position="787"/>
        <end position="819"/>
    </location>
</feature>
<dbReference type="InterPro" id="IPR006597">
    <property type="entry name" value="Sel1-like"/>
</dbReference>
<dbReference type="Gene3D" id="1.10.510.10">
    <property type="entry name" value="Transferase(Phosphotransferase) domain 1"/>
    <property type="match status" value="1"/>
</dbReference>
<dbReference type="AlphaFoldDB" id="A0A6A5WLC9"/>
<dbReference type="PROSITE" id="PS50297">
    <property type="entry name" value="ANK_REP_REGION"/>
    <property type="match status" value="3"/>
</dbReference>
<dbReference type="Pfam" id="PF07714">
    <property type="entry name" value="PK_Tyr_Ser-Thr"/>
    <property type="match status" value="1"/>
</dbReference>
<dbReference type="Pfam" id="PF00023">
    <property type="entry name" value="Ank"/>
    <property type="match status" value="1"/>
</dbReference>
<dbReference type="PROSITE" id="PS50088">
    <property type="entry name" value="ANK_REPEAT"/>
    <property type="match status" value="3"/>
</dbReference>
<dbReference type="GO" id="GO:0005524">
    <property type="term" value="F:ATP binding"/>
    <property type="evidence" value="ECO:0007669"/>
    <property type="project" value="InterPro"/>
</dbReference>
<dbReference type="PANTHER" id="PTHR44329">
    <property type="entry name" value="SERINE/THREONINE-PROTEIN KINASE TNNI3K-RELATED"/>
    <property type="match status" value="1"/>
</dbReference>
<organism evidence="4 5">
    <name type="scientific">Amniculicola lignicola CBS 123094</name>
    <dbReference type="NCBI Taxonomy" id="1392246"/>
    <lineage>
        <taxon>Eukaryota</taxon>
        <taxon>Fungi</taxon>
        <taxon>Dikarya</taxon>
        <taxon>Ascomycota</taxon>
        <taxon>Pezizomycotina</taxon>
        <taxon>Dothideomycetes</taxon>
        <taxon>Pleosporomycetidae</taxon>
        <taxon>Pleosporales</taxon>
        <taxon>Amniculicolaceae</taxon>
        <taxon>Amniculicola</taxon>
    </lineage>
</organism>
<dbReference type="SMART" id="SM00220">
    <property type="entry name" value="S_TKc"/>
    <property type="match status" value="1"/>
</dbReference>
<dbReference type="InterPro" id="IPR011009">
    <property type="entry name" value="Kinase-like_dom_sf"/>
</dbReference>
<keyword evidence="4" id="KW-0418">Kinase</keyword>
<dbReference type="SUPFAM" id="SSF48403">
    <property type="entry name" value="Ankyrin repeat"/>
    <property type="match status" value="1"/>
</dbReference>
<evidence type="ECO:0000259" key="3">
    <source>
        <dbReference type="PROSITE" id="PS50011"/>
    </source>
</evidence>
<comment type="similarity">
    <text evidence="1">Belongs to the protein kinase superfamily. TKL Ser/Thr protein kinase family.</text>
</comment>
<dbReference type="Pfam" id="PF12796">
    <property type="entry name" value="Ank_2"/>
    <property type="match status" value="1"/>
</dbReference>
<sequence length="1137" mass="126244">MSIPGSGDLQHMDSIWGSRFQTTARTTHSQNIHIGTNTTVQDILATVHGTLPEIPSNALKPDTSLGTGSMFHVRRELYSIDSQSFYVAVKHMRMEHKVETQLQIRRALLKELRAFTHPALRSHPHIISIFGYGWTAKNTGEPRPFLVLEYAEYGSLSELLQVTERQRHVSVLERYNLALDVACGLQVLHENGLIHGDLKTGNILICDRMNVLGYSTGPCENPWAAKIADFGSCITRFEADERIVRYTGTAIYNAPEIETDTVGWSSSRSFVQYKKADVYSFGLLLWEIMKIGRFYLDGLEDEDIAIKEKRYEEYLAKVYQNPNDPFLSLAIASLDNVRAELAEAGLVELWTSISTVFALCLKSSASQRGSAAFVYEKLQNGAMYELPTDRTSISDPRSGNRPPVVYSLPRLRSLPIPKPVTETLARHTLNISSISSGYWPLKHTEIALTENSPVTTFGMVAKDFSRETEGRVIPYYRKRMNHSILQGGSLNEPVSISLQRRILNPQPPREVQINMVKAWEQTVIDDQDTALVSEACMELSVCYLQGFGAEQDIHKSFNLLRKACQGSRVAKAIFARVSQAFRPNGVLSDDPRDNAVGVTYLSRRLVSVRSNVIITPEPMETTQLSMRPMIQRSPADIETLVLLIKRALENVPATSGPLNLEQLTELWETQESRGHDTLSQLDISSALTEACKMGLYDTAMALGSLCMQYIGKGDEPSPLHWLIKFPPEKAHTLLRLLVGDSEDKAKSLGYQLRALLTKDPQAGGPCHNYTNAQSTCGVYLPEHCMELAGTPLHWAVRARNLELVQMLLDFGADISARCKIRASVPGEPSRAVTAPYSALDLAIKYHMHEMVSELVERSRKSGHVLEMGASLLAQTTTPFARFVIHGGSYRLALQKTIQVLKDGGWGMQDLDHFDEIPISLALRNGVEERYIIEELVQATENMDDLCFPEERTLATTVAINSYGMYESGTWKLKQVLPMIKDLNALDANGYNALHCSALADNVSIARLLLSTGKMDLNTRSEPRAGKSRHSPLQLAAQFSCAELVQLLLDAGADPHLRDSAGYTALELATIIRKCDNASVLIEHGASINFRDDDNALPDSTVLHMALPTRSCGPGVWSISLLEHMQTPHCTNPSSSPI</sequence>
<keyword evidence="5" id="KW-1185">Reference proteome</keyword>
<feature type="domain" description="Protein kinase" evidence="3">
    <location>
        <begin position="59"/>
        <end position="383"/>
    </location>
</feature>
<keyword evidence="4" id="KW-0808">Transferase</keyword>
<dbReference type="GO" id="GO:0004674">
    <property type="term" value="F:protein serine/threonine kinase activity"/>
    <property type="evidence" value="ECO:0007669"/>
    <property type="project" value="TreeGrafter"/>
</dbReference>
<evidence type="ECO:0000256" key="1">
    <source>
        <dbReference type="ARBA" id="ARBA00005843"/>
    </source>
</evidence>
<protein>
    <submittedName>
        <fullName evidence="4">Kinase-like protein</fullName>
    </submittedName>
</protein>
<keyword evidence="2" id="KW-0040">ANK repeat</keyword>
<dbReference type="InterPro" id="IPR051681">
    <property type="entry name" value="Ser/Thr_Kinases-Pseudokinases"/>
</dbReference>
<dbReference type="Proteomes" id="UP000799779">
    <property type="component" value="Unassembled WGS sequence"/>
</dbReference>
<feature type="repeat" description="ANK" evidence="2">
    <location>
        <begin position="1060"/>
        <end position="1092"/>
    </location>
</feature>
<name>A0A6A5WLC9_9PLEO</name>
<gene>
    <name evidence="4" type="ORF">P154DRAFT_562432</name>
</gene>